<name>A0A382NH71_9ZZZZ</name>
<organism evidence="1">
    <name type="scientific">marine metagenome</name>
    <dbReference type="NCBI Taxonomy" id="408172"/>
    <lineage>
        <taxon>unclassified sequences</taxon>
        <taxon>metagenomes</taxon>
        <taxon>ecological metagenomes</taxon>
    </lineage>
</organism>
<proteinExistence type="predicted"/>
<reference evidence="1" key="1">
    <citation type="submission" date="2018-05" db="EMBL/GenBank/DDBJ databases">
        <authorList>
            <person name="Lanie J.A."/>
            <person name="Ng W.-L."/>
            <person name="Kazmierczak K.M."/>
            <person name="Andrzejewski T.M."/>
            <person name="Davidsen T.M."/>
            <person name="Wayne K.J."/>
            <person name="Tettelin H."/>
            <person name="Glass J.I."/>
            <person name="Rusch D."/>
            <person name="Podicherti R."/>
            <person name="Tsui H.-C.T."/>
            <person name="Winkler M.E."/>
        </authorList>
    </citation>
    <scope>NUCLEOTIDE SEQUENCE</scope>
</reference>
<protein>
    <submittedName>
        <fullName evidence="1">Uncharacterized protein</fullName>
    </submittedName>
</protein>
<sequence length="69" mass="7786">MNEIWSEAEKQFIRDTANHLTDEQGAVELTKTCGRIVTVDSWRKQRQKLGIKKKPGRGICEVVVLDGSS</sequence>
<dbReference type="EMBL" id="UINC01100089">
    <property type="protein sequence ID" value="SVC59868.1"/>
    <property type="molecule type" value="Genomic_DNA"/>
</dbReference>
<dbReference type="AlphaFoldDB" id="A0A382NH71"/>
<gene>
    <name evidence="1" type="ORF">METZ01_LOCUS312722</name>
</gene>
<accession>A0A382NH71</accession>
<evidence type="ECO:0000313" key="1">
    <source>
        <dbReference type="EMBL" id="SVC59868.1"/>
    </source>
</evidence>